<evidence type="ECO:0000313" key="2">
    <source>
        <dbReference type="Proteomes" id="UP000050792"/>
    </source>
</evidence>
<accession>A0AA85GBP0</accession>
<protein>
    <recommendedName>
        <fullName evidence="4">CABIT domain-containing protein</fullName>
    </recommendedName>
</protein>
<reference evidence="2" key="1">
    <citation type="submission" date="2022-06" db="EMBL/GenBank/DDBJ databases">
        <authorList>
            <person name="Berger JAMES D."/>
            <person name="Berger JAMES D."/>
        </authorList>
    </citation>
    <scope>NUCLEOTIDE SEQUENCE [LARGE SCALE GENOMIC DNA]</scope>
</reference>
<reference evidence="3" key="2">
    <citation type="submission" date="2023-11" db="UniProtKB">
        <authorList>
            <consortium name="WormBaseParasite"/>
        </authorList>
    </citation>
    <scope>IDENTIFICATION</scope>
</reference>
<organism evidence="2 3">
    <name type="scientific">Schistosoma rodhaini</name>
    <dbReference type="NCBI Taxonomy" id="6188"/>
    <lineage>
        <taxon>Eukaryota</taxon>
        <taxon>Metazoa</taxon>
        <taxon>Spiralia</taxon>
        <taxon>Lophotrochozoa</taxon>
        <taxon>Platyhelminthes</taxon>
        <taxon>Trematoda</taxon>
        <taxon>Digenea</taxon>
        <taxon>Strigeidida</taxon>
        <taxon>Schistosomatoidea</taxon>
        <taxon>Schistosomatidae</taxon>
        <taxon>Schistosoma</taxon>
    </lineage>
</organism>
<dbReference type="WBParaSite" id="SRDH1_87800.1">
    <property type="protein sequence ID" value="SRDH1_87800.1"/>
    <property type="gene ID" value="SRDH1_87800"/>
</dbReference>
<keyword evidence="2" id="KW-1185">Reference proteome</keyword>
<proteinExistence type="predicted"/>
<evidence type="ECO:0000313" key="3">
    <source>
        <dbReference type="WBParaSite" id="SRDH1_87800.1"/>
    </source>
</evidence>
<feature type="region of interest" description="Disordered" evidence="1">
    <location>
        <begin position="689"/>
        <end position="714"/>
    </location>
</feature>
<dbReference type="Proteomes" id="UP000050792">
    <property type="component" value="Unassembled WGS sequence"/>
</dbReference>
<evidence type="ECO:0008006" key="4">
    <source>
        <dbReference type="Google" id="ProtNLM"/>
    </source>
</evidence>
<feature type="compositionally biased region" description="Low complexity" evidence="1">
    <location>
        <begin position="689"/>
        <end position="700"/>
    </location>
</feature>
<name>A0AA85GBP0_9TREM</name>
<sequence length="1471" mass="165143">MSCAVDIYDSGPHFKWITRNSIDMNGERSIGYNQFLDSIRFTIQDLVQQESCIGSSNYPVDKPSRLVQIECRKPGCRCVLKNERALAMKIVPGITLVQAEWLLPNSVVSNGEKSRSHHSSQHAVNNTSNNKVAYNQSVPNVNQMKSSYSHSVVLTSCCPSWFELVRRNVIGPSDNGPQICPEVPVWSSCKAVWLAKPKFILLRKDTQCLFATNTQSLTMSSTELLKKDDRSTITLDADNIGILRPGTVLQLIDCRSCRLVHKEDQISYRLSTRHRSKPVSMLQCAIVGGKALAALASSITNLSSQDALNWFNNGPRLIYLSLASKSIMCSPVKTTSTININNNYRNHNKNSSHIKLSSNEIDYNIFDNGVHSILSLLSTYRLPLITRPVVGLRSTEWFLMGKYTNHSSISNSDTINMNSLLQIFSCHHGDLIFLEPLSDCTKSVYQNESSNETMKSRFFVVTTDMLLHHNFLVADLQTCQAYQQQLEIHAFRVSHFLAACHPVQGLTYIIKHLEDITHSSNTGPSYIPLTRTLGPITNRFNTIAIQSAISSIAAIASLTMHEELNDIPNDSYQLNEIQPKVLNHLTLHNHNNPISTTTTTTTTTTNTTTTTTYYHNSSIHNPMHRSSIDNHHFYHSANCLTNTNLHTQSSLSSSLFTSEMDEMNALCDEIEDIYYYVRNGHFPMQSHSLSSLLHHSQKQPQPHPHHHHHHEEKNTYLNHLSAPISPYLNKFVTNTIDTTNNTTDITTNNQCLSIKTTNNKLLNNEYPIKTNHLIDNKIINIPMKITSKAPVLLIRPKPYHDYYCYNQMDENDSKGITQLTNTVISTNQQTTTITTSTTTTTTTTHNNNSNVCGMNYGNYVFSETPIATKSCHQSIQPLSSIRNDHGKLQVSSHTFTPITTINNNNHNNNSTSRIDSSMAFTPLVYSSTTCHESFPHFTTTTTTYECERVNFTVPSLVRTNGTGYYSTQNMTKFDTNHNSNANSCTYSVGHTVQQPIHSMNKQSSYSGMLPSYCSYLPGLATTTTTTCCSHGINYSLKPLFTTSALNISSSKQNCIYHRNENKTDECIYDEPKEEYDSISTPLQQRQPQQQHKTICNLSNHSPYDYGYSLSSPKHHDRHHLSLSSSHIHPSISRRPMYGKDNSVGNVWNSSFSVNNHNNKTTNVSNTTNIKKSSTTFHSISNMFNDKVTSAVNCIQIIPSMSISSNVLPFSTITNVTTTTTTISKNNNNVGHYFTSQDQPSCMTTSFRHPSAQNSSSSMQQPPSMPLLYPLPVSTNHTSRLYQSTIISPSIDRKQIIPRPSYKHVTSTTNFDFSMYHYHNHSTIPSPLSTMLLLQSPKLKRTELTNSSPDTGIGIESTYDQQTTTSTCTVGSFIPLNAYHHSLSSSNMAVWSPSQYHCQQFSRGDSMTTPSTMNNHSISYDSSPDKHFNSCKLTTFPVQNNHLDMITPTTTTTITTTHNHISSRNQQYAYQF</sequence>
<evidence type="ECO:0000256" key="1">
    <source>
        <dbReference type="SAM" id="MobiDB-lite"/>
    </source>
</evidence>